<reference evidence="1 2" key="1">
    <citation type="submission" date="2023-12" db="EMBL/GenBank/DDBJ databases">
        <title>Novel species of the genus Arcicella isolated from rivers.</title>
        <authorList>
            <person name="Lu H."/>
        </authorList>
    </citation>
    <scope>NUCLEOTIDE SEQUENCE [LARGE SCALE GENOMIC DNA]</scope>
    <source>
        <strain evidence="1 2">DC2W</strain>
    </source>
</reference>
<accession>A0ABU5S7M2</accession>
<comment type="caution">
    <text evidence="1">The sequence shown here is derived from an EMBL/GenBank/DDBJ whole genome shotgun (WGS) entry which is preliminary data.</text>
</comment>
<proteinExistence type="predicted"/>
<dbReference type="EMBL" id="JAYGIL010000021">
    <property type="protein sequence ID" value="MEA5404464.1"/>
    <property type="molecule type" value="Genomic_DNA"/>
</dbReference>
<evidence type="ECO:0000313" key="2">
    <source>
        <dbReference type="Proteomes" id="UP001303899"/>
    </source>
</evidence>
<gene>
    <name evidence="1" type="ORF">VB776_16145</name>
</gene>
<keyword evidence="2" id="KW-1185">Reference proteome</keyword>
<protein>
    <submittedName>
        <fullName evidence="1">Uncharacterized protein</fullName>
    </submittedName>
</protein>
<name>A0ABU5S7M2_9BACT</name>
<organism evidence="1 2">
    <name type="scientific">Arcicella gelida</name>
    <dbReference type="NCBI Taxonomy" id="2984195"/>
    <lineage>
        <taxon>Bacteria</taxon>
        <taxon>Pseudomonadati</taxon>
        <taxon>Bacteroidota</taxon>
        <taxon>Cytophagia</taxon>
        <taxon>Cytophagales</taxon>
        <taxon>Flectobacillaceae</taxon>
        <taxon>Arcicella</taxon>
    </lineage>
</organism>
<evidence type="ECO:0000313" key="1">
    <source>
        <dbReference type="EMBL" id="MEA5404464.1"/>
    </source>
</evidence>
<sequence length="177" mass="20537">MKKTIFYLLLFWGNNVFSQQAAKIPFTLPPPIEEANIKGRPAYINYLLMEDIPYPESTECKATWEIFYFRVNGNNKVDSIRHDGNLPSFVTKQIIKNIYATQGRWKIPVGTRKKDFCWFIYPYFRIPSDTQLCATEDIKMLRDNVLRTAFMVEGLKHFFQGSNSGVLLDAEYGLGTE</sequence>
<dbReference type="RefSeq" id="WP_323697833.1">
    <property type="nucleotide sequence ID" value="NZ_JAYGIL010000021.1"/>
</dbReference>
<dbReference type="Proteomes" id="UP001303899">
    <property type="component" value="Unassembled WGS sequence"/>
</dbReference>